<gene>
    <name evidence="2" type="ORF">S03H2_42007</name>
</gene>
<keyword evidence="1" id="KW-0472">Membrane</keyword>
<keyword evidence="1" id="KW-0812">Transmembrane</keyword>
<reference evidence="2" key="1">
    <citation type="journal article" date="2014" name="Front. Microbiol.">
        <title>High frequency of phylogenetically diverse reductive dehalogenase-homologous genes in deep subseafloor sedimentary metagenomes.</title>
        <authorList>
            <person name="Kawai M."/>
            <person name="Futagami T."/>
            <person name="Toyoda A."/>
            <person name="Takaki Y."/>
            <person name="Nishi S."/>
            <person name="Hori S."/>
            <person name="Arai W."/>
            <person name="Tsubouchi T."/>
            <person name="Morono Y."/>
            <person name="Uchiyama I."/>
            <person name="Ito T."/>
            <person name="Fujiyama A."/>
            <person name="Inagaki F."/>
            <person name="Takami H."/>
        </authorList>
    </citation>
    <scope>NUCLEOTIDE SEQUENCE</scope>
    <source>
        <strain evidence="2">Expedition CK06-06</strain>
    </source>
</reference>
<accession>X1HXV2</accession>
<feature type="transmembrane region" description="Helical" evidence="1">
    <location>
        <begin position="6"/>
        <end position="24"/>
    </location>
</feature>
<evidence type="ECO:0000256" key="1">
    <source>
        <dbReference type="SAM" id="Phobius"/>
    </source>
</evidence>
<comment type="caution">
    <text evidence="2">The sequence shown here is derived from an EMBL/GenBank/DDBJ whole genome shotgun (WGS) entry which is preliminary data.</text>
</comment>
<organism evidence="2">
    <name type="scientific">marine sediment metagenome</name>
    <dbReference type="NCBI Taxonomy" id="412755"/>
    <lineage>
        <taxon>unclassified sequences</taxon>
        <taxon>metagenomes</taxon>
        <taxon>ecological metagenomes</taxon>
    </lineage>
</organism>
<keyword evidence="1" id="KW-1133">Transmembrane helix</keyword>
<name>X1HXV2_9ZZZZ</name>
<dbReference type="AlphaFoldDB" id="X1HXV2"/>
<sequence length="48" mass="5812">MKEFLIYVIVFLFGYVSCLVVLLANRKAYWREINIRAKKEVEEFKKNV</sequence>
<evidence type="ECO:0000313" key="2">
    <source>
        <dbReference type="EMBL" id="GAH74307.1"/>
    </source>
</evidence>
<dbReference type="EMBL" id="BARU01026123">
    <property type="protein sequence ID" value="GAH74307.1"/>
    <property type="molecule type" value="Genomic_DNA"/>
</dbReference>
<proteinExistence type="predicted"/>
<protein>
    <submittedName>
        <fullName evidence="2">Uncharacterized protein</fullName>
    </submittedName>
</protein>